<keyword evidence="1" id="KW-0812">Transmembrane</keyword>
<comment type="caution">
    <text evidence="3">The sequence shown here is derived from an EMBL/GenBank/DDBJ whole genome shotgun (WGS) entry which is preliminary data.</text>
</comment>
<feature type="chain" id="PRO_5041275838" evidence="2">
    <location>
        <begin position="25"/>
        <end position="271"/>
    </location>
</feature>
<evidence type="ECO:0000313" key="4">
    <source>
        <dbReference type="Proteomes" id="UP001161017"/>
    </source>
</evidence>
<feature type="transmembrane region" description="Helical" evidence="1">
    <location>
        <begin position="94"/>
        <end position="117"/>
    </location>
</feature>
<evidence type="ECO:0000256" key="1">
    <source>
        <dbReference type="SAM" id="Phobius"/>
    </source>
</evidence>
<feature type="transmembrane region" description="Helical" evidence="1">
    <location>
        <begin position="129"/>
        <end position="150"/>
    </location>
</feature>
<feature type="transmembrane region" description="Helical" evidence="1">
    <location>
        <begin position="171"/>
        <end position="190"/>
    </location>
</feature>
<evidence type="ECO:0000256" key="2">
    <source>
        <dbReference type="SAM" id="SignalP"/>
    </source>
</evidence>
<accession>A0AA43QVU5</accession>
<name>A0AA43QVU5_9LECA</name>
<dbReference type="EMBL" id="JAPUFD010000027">
    <property type="protein sequence ID" value="MDI1493528.1"/>
    <property type="molecule type" value="Genomic_DNA"/>
</dbReference>
<keyword evidence="2" id="KW-0732">Signal</keyword>
<sequence>MRQFSGWQLYVSLLAFFFSSAASADDDQYIPWSWRVQPDARSDMEGTCPSAVQILGTFAFVNVVVSVISLIAGNSKVIKSLTCGFCGSESDSETWFYMFLFPLATNLGANALIAYLYKTTPGFGDTFTIGDLILFFTTRPRLSWIVLVVFMNLDTVRNKDTRYSKSAKSAVAAEVFLQFISSYYMGWTANFAARNGYYSHPERASDDARIMYAGALLALISLIFTIGSLIYILFVDAELDTTFAAIITIGCTSWLASWLFWGGYVGLSQNS</sequence>
<feature type="transmembrane region" description="Helical" evidence="1">
    <location>
        <begin position="210"/>
        <end position="234"/>
    </location>
</feature>
<evidence type="ECO:0000313" key="3">
    <source>
        <dbReference type="EMBL" id="MDI1493528.1"/>
    </source>
</evidence>
<proteinExistence type="predicted"/>
<feature type="transmembrane region" description="Helical" evidence="1">
    <location>
        <begin position="51"/>
        <end position="73"/>
    </location>
</feature>
<organism evidence="3 4">
    <name type="scientific">Ramalina farinacea</name>
    <dbReference type="NCBI Taxonomy" id="258253"/>
    <lineage>
        <taxon>Eukaryota</taxon>
        <taxon>Fungi</taxon>
        <taxon>Dikarya</taxon>
        <taxon>Ascomycota</taxon>
        <taxon>Pezizomycotina</taxon>
        <taxon>Lecanoromycetes</taxon>
        <taxon>OSLEUM clade</taxon>
        <taxon>Lecanoromycetidae</taxon>
        <taxon>Lecanorales</taxon>
        <taxon>Lecanorineae</taxon>
        <taxon>Ramalinaceae</taxon>
        <taxon>Ramalina</taxon>
    </lineage>
</organism>
<dbReference type="Proteomes" id="UP001161017">
    <property type="component" value="Unassembled WGS sequence"/>
</dbReference>
<gene>
    <name evidence="3" type="ORF">OHK93_005318</name>
</gene>
<keyword evidence="1" id="KW-1133">Transmembrane helix</keyword>
<keyword evidence="4" id="KW-1185">Reference proteome</keyword>
<keyword evidence="1" id="KW-0472">Membrane</keyword>
<reference evidence="3" key="1">
    <citation type="journal article" date="2023" name="Genome Biol. Evol.">
        <title>First Whole Genome Sequence and Flow Cytometry Genome Size Data for the Lichen-Forming Fungus Ramalina farinacea (Ascomycota).</title>
        <authorList>
            <person name="Llewellyn T."/>
            <person name="Mian S."/>
            <person name="Hill R."/>
            <person name="Leitch I.J."/>
            <person name="Gaya E."/>
        </authorList>
    </citation>
    <scope>NUCLEOTIDE SEQUENCE</scope>
    <source>
        <strain evidence="3">LIQ254RAFAR</strain>
    </source>
</reference>
<protein>
    <submittedName>
        <fullName evidence="3">Uncharacterized protein</fullName>
    </submittedName>
</protein>
<feature type="signal peptide" evidence="2">
    <location>
        <begin position="1"/>
        <end position="24"/>
    </location>
</feature>
<dbReference type="AlphaFoldDB" id="A0AA43QVU5"/>
<feature type="transmembrane region" description="Helical" evidence="1">
    <location>
        <begin position="241"/>
        <end position="261"/>
    </location>
</feature>